<dbReference type="Gene3D" id="3.90.220.20">
    <property type="entry name" value="DNA methylase specificity domains"/>
    <property type="match status" value="2"/>
</dbReference>
<evidence type="ECO:0000313" key="5">
    <source>
        <dbReference type="EMBL" id="GEK41724.1"/>
    </source>
</evidence>
<comment type="similarity">
    <text evidence="1">Belongs to the type-I restriction system S methylase family.</text>
</comment>
<gene>
    <name evidence="5" type="primary">hsdS</name>
    <name evidence="5" type="ORF">LAV01_05560</name>
</gene>
<evidence type="ECO:0000256" key="3">
    <source>
        <dbReference type="ARBA" id="ARBA00023125"/>
    </source>
</evidence>
<feature type="domain" description="Type I restriction modification DNA specificity" evidence="4">
    <location>
        <begin position="231"/>
        <end position="381"/>
    </location>
</feature>
<proteinExistence type="inferred from homology"/>
<protein>
    <submittedName>
        <fullName evidence="5">Type I restriction enzyme specificity protein</fullName>
    </submittedName>
</protein>
<dbReference type="SUPFAM" id="SSF116734">
    <property type="entry name" value="DNA methylase specificity domain"/>
    <property type="match status" value="2"/>
</dbReference>
<dbReference type="Proteomes" id="UP000321722">
    <property type="component" value="Unassembled WGS sequence"/>
</dbReference>
<evidence type="ECO:0000256" key="1">
    <source>
        <dbReference type="ARBA" id="ARBA00010923"/>
    </source>
</evidence>
<dbReference type="PANTHER" id="PTHR30408:SF12">
    <property type="entry name" value="TYPE I RESTRICTION ENZYME MJAVIII SPECIFICITY SUBUNIT"/>
    <property type="match status" value="1"/>
</dbReference>
<evidence type="ECO:0000259" key="4">
    <source>
        <dbReference type="Pfam" id="PF01420"/>
    </source>
</evidence>
<dbReference type="InterPro" id="IPR052021">
    <property type="entry name" value="Type-I_RS_S_subunit"/>
</dbReference>
<dbReference type="PANTHER" id="PTHR30408">
    <property type="entry name" value="TYPE-1 RESTRICTION ENZYME ECOKI SPECIFICITY PROTEIN"/>
    <property type="match status" value="1"/>
</dbReference>
<reference evidence="5 6" key="1">
    <citation type="submission" date="2019-07" db="EMBL/GenBank/DDBJ databases">
        <title>Whole genome shotgun sequence of Lactobacillus aviarius subsp. aviarius NBRC 102162.</title>
        <authorList>
            <person name="Hosoyama A."/>
            <person name="Uohara A."/>
            <person name="Ohji S."/>
            <person name="Ichikawa N."/>
        </authorList>
    </citation>
    <scope>NUCLEOTIDE SEQUENCE [LARGE SCALE GENOMIC DNA]</scope>
    <source>
        <strain evidence="5 6">NBRC 102162</strain>
    </source>
</reference>
<dbReference type="AlphaFoldDB" id="A0A510WR80"/>
<sequence>MTKADKEGRRKAPILRFKGFTDDWEQRKLLSNIESIIDYRGKTPKKLGLSWNGEREYPALSAVNVENGKINLSKTEHFGDAYLFSKWMKKALKLGQVILTTEAPVGNVAQIKEKKHYILSQRVIAFETDKNLLDDFLYFLLQRNNSTLLRYSTGGTAKGISQKSLKQVKINLTPNISEQKQISQLLNVVKNLITLYEKKKQLLTQLKQGIVNFLITKNGQKPQLRFSGFNNNWESKSFEKLLNYEQPTKYIVKKADYISQGTPVLTANKSFVLGYTNETNVYQNIPAIIFDDFTLESKYVDFPFMVKSSAIKILTSKNSNLFFIYQLLNNQRFVQEGHSRHYISVVQKKKVLVPSIQEQNKISDLIKQLEDNIELNSNTIVLLKKLKEFLLQNMFL</sequence>
<dbReference type="Gene3D" id="1.10.287.1120">
    <property type="entry name" value="Bipartite methylase S protein"/>
    <property type="match status" value="1"/>
</dbReference>
<dbReference type="GeneID" id="70098616"/>
<name>A0A510WR80_9LACO</name>
<evidence type="ECO:0000256" key="2">
    <source>
        <dbReference type="ARBA" id="ARBA00022747"/>
    </source>
</evidence>
<dbReference type="GO" id="GO:0009307">
    <property type="term" value="P:DNA restriction-modification system"/>
    <property type="evidence" value="ECO:0007669"/>
    <property type="project" value="UniProtKB-KW"/>
</dbReference>
<evidence type="ECO:0000313" key="6">
    <source>
        <dbReference type="Proteomes" id="UP000321722"/>
    </source>
</evidence>
<dbReference type="InterPro" id="IPR000055">
    <property type="entry name" value="Restrct_endonuc_typeI_TRD"/>
</dbReference>
<comment type="caution">
    <text evidence="5">The sequence shown here is derived from an EMBL/GenBank/DDBJ whole genome shotgun (WGS) entry which is preliminary data.</text>
</comment>
<organism evidence="5 6">
    <name type="scientific">Ligilactobacillus aviarius</name>
    <dbReference type="NCBI Taxonomy" id="1606"/>
    <lineage>
        <taxon>Bacteria</taxon>
        <taxon>Bacillati</taxon>
        <taxon>Bacillota</taxon>
        <taxon>Bacilli</taxon>
        <taxon>Lactobacillales</taxon>
        <taxon>Lactobacillaceae</taxon>
        <taxon>Ligilactobacillus</taxon>
    </lineage>
</organism>
<dbReference type="Pfam" id="PF01420">
    <property type="entry name" value="Methylase_S"/>
    <property type="match status" value="2"/>
</dbReference>
<dbReference type="GO" id="GO:0003677">
    <property type="term" value="F:DNA binding"/>
    <property type="evidence" value="ECO:0007669"/>
    <property type="project" value="UniProtKB-KW"/>
</dbReference>
<dbReference type="EMBL" id="BJUI01000004">
    <property type="protein sequence ID" value="GEK41724.1"/>
    <property type="molecule type" value="Genomic_DNA"/>
</dbReference>
<dbReference type="InterPro" id="IPR044946">
    <property type="entry name" value="Restrct_endonuc_typeI_TRD_sf"/>
</dbReference>
<keyword evidence="6" id="KW-1185">Reference proteome</keyword>
<dbReference type="RefSeq" id="WP_146993416.1">
    <property type="nucleotide sequence ID" value="NZ_BAAACL010000017.1"/>
</dbReference>
<accession>A0A510WR80</accession>
<keyword evidence="2" id="KW-0680">Restriction system</keyword>
<feature type="domain" description="Type I restriction modification DNA specificity" evidence="4">
    <location>
        <begin position="23"/>
        <end position="204"/>
    </location>
</feature>
<keyword evidence="3" id="KW-0238">DNA-binding</keyword>